<evidence type="ECO:0000256" key="1">
    <source>
        <dbReference type="ARBA" id="ARBA00009998"/>
    </source>
</evidence>
<reference evidence="7" key="1">
    <citation type="submission" date="2023-01" db="EMBL/GenBank/DDBJ databases">
        <title>The diversity of Class Acidimicrobiia in South China Sea sediment environments and the proposal of Iamia marina sp. nov., a novel species of the genus Iamia.</title>
        <authorList>
            <person name="He Y."/>
            <person name="Tian X."/>
        </authorList>
    </citation>
    <scope>NUCLEOTIDE SEQUENCE</scope>
    <source>
        <strain evidence="7">DSM 19957</strain>
    </source>
</reference>
<sequence length="86" mass="9108">MADPGAPTDDPGGPEPAGYAEAMAELEAILTEIEDDAVDVDVLTRKVARAARLIRWCRGRIDGARVDVERIVADLDPDADPPAEGP</sequence>
<protein>
    <recommendedName>
        <fullName evidence="6">Exodeoxyribonuclease VII small subunit</fullName>
        <ecNumber evidence="6">3.1.11.6</ecNumber>
    </recommendedName>
</protein>
<dbReference type="GO" id="GO:0006308">
    <property type="term" value="P:DNA catabolic process"/>
    <property type="evidence" value="ECO:0007669"/>
    <property type="project" value="UniProtKB-UniRule"/>
</dbReference>
<evidence type="ECO:0000256" key="6">
    <source>
        <dbReference type="NCBIfam" id="TIGR01280"/>
    </source>
</evidence>
<evidence type="ECO:0000256" key="3">
    <source>
        <dbReference type="ARBA" id="ARBA00022722"/>
    </source>
</evidence>
<keyword evidence="2" id="KW-0963">Cytoplasm</keyword>
<organism evidence="7 8">
    <name type="scientific">Iamia majanohamensis</name>
    <dbReference type="NCBI Taxonomy" id="467976"/>
    <lineage>
        <taxon>Bacteria</taxon>
        <taxon>Bacillati</taxon>
        <taxon>Actinomycetota</taxon>
        <taxon>Acidimicrobiia</taxon>
        <taxon>Acidimicrobiales</taxon>
        <taxon>Iamiaceae</taxon>
        <taxon>Iamia</taxon>
    </lineage>
</organism>
<keyword evidence="5" id="KW-0269">Exonuclease</keyword>
<dbReference type="GO" id="GO:0008855">
    <property type="term" value="F:exodeoxyribonuclease VII activity"/>
    <property type="evidence" value="ECO:0007669"/>
    <property type="project" value="UniProtKB-UniRule"/>
</dbReference>
<evidence type="ECO:0000256" key="2">
    <source>
        <dbReference type="ARBA" id="ARBA00022490"/>
    </source>
</evidence>
<dbReference type="RefSeq" id="WP_272736846.1">
    <property type="nucleotide sequence ID" value="NZ_CP116942.1"/>
</dbReference>
<dbReference type="NCBIfam" id="TIGR01280">
    <property type="entry name" value="xseB"/>
    <property type="match status" value="1"/>
</dbReference>
<dbReference type="EMBL" id="CP116942">
    <property type="protein sequence ID" value="WCO67324.1"/>
    <property type="molecule type" value="Genomic_DNA"/>
</dbReference>
<dbReference type="InterPro" id="IPR037004">
    <property type="entry name" value="Exonuc_VII_ssu_sf"/>
</dbReference>
<dbReference type="SUPFAM" id="SSF116842">
    <property type="entry name" value="XseB-like"/>
    <property type="match status" value="1"/>
</dbReference>
<evidence type="ECO:0000313" key="7">
    <source>
        <dbReference type="EMBL" id="WCO67324.1"/>
    </source>
</evidence>
<proteinExistence type="inferred from homology"/>
<comment type="similarity">
    <text evidence="1">Belongs to the XseB family.</text>
</comment>
<dbReference type="KEGG" id="ima:PO878_01145"/>
<accession>A0AAE9Y633</accession>
<keyword evidence="3" id="KW-0540">Nuclease</keyword>
<dbReference type="Pfam" id="PF02609">
    <property type="entry name" value="Exonuc_VII_S"/>
    <property type="match status" value="1"/>
</dbReference>
<gene>
    <name evidence="7" type="primary">xseB</name>
    <name evidence="7" type="ORF">PO878_01145</name>
</gene>
<dbReference type="Gene3D" id="1.10.287.1040">
    <property type="entry name" value="Exonuclease VII, small subunit"/>
    <property type="match status" value="1"/>
</dbReference>
<keyword evidence="8" id="KW-1185">Reference proteome</keyword>
<dbReference type="EC" id="3.1.11.6" evidence="6"/>
<dbReference type="GO" id="GO:0009318">
    <property type="term" value="C:exodeoxyribonuclease VII complex"/>
    <property type="evidence" value="ECO:0007669"/>
    <property type="project" value="UniProtKB-UniRule"/>
</dbReference>
<evidence type="ECO:0000313" key="8">
    <source>
        <dbReference type="Proteomes" id="UP001216390"/>
    </source>
</evidence>
<name>A0AAE9Y633_9ACTN</name>
<keyword evidence="4 7" id="KW-0378">Hydrolase</keyword>
<dbReference type="AlphaFoldDB" id="A0AAE9Y633"/>
<dbReference type="InterPro" id="IPR003761">
    <property type="entry name" value="Exonuc_VII_S"/>
</dbReference>
<dbReference type="Proteomes" id="UP001216390">
    <property type="component" value="Chromosome"/>
</dbReference>
<evidence type="ECO:0000256" key="5">
    <source>
        <dbReference type="ARBA" id="ARBA00022839"/>
    </source>
</evidence>
<evidence type="ECO:0000256" key="4">
    <source>
        <dbReference type="ARBA" id="ARBA00022801"/>
    </source>
</evidence>